<proteinExistence type="predicted"/>
<accession>A0A378X5J7</accession>
<feature type="coiled-coil region" evidence="1">
    <location>
        <begin position="105"/>
        <end position="142"/>
    </location>
</feature>
<evidence type="ECO:0000313" key="3">
    <source>
        <dbReference type="EMBL" id="SUA48890.1"/>
    </source>
</evidence>
<dbReference type="Proteomes" id="UP000254055">
    <property type="component" value="Unassembled WGS sequence"/>
</dbReference>
<name>A0A378X5J7_9NEIS</name>
<reference evidence="3 4" key="1">
    <citation type="submission" date="2018-06" db="EMBL/GenBank/DDBJ databases">
        <authorList>
            <consortium name="Pathogen Informatics"/>
            <person name="Doyle S."/>
        </authorList>
    </citation>
    <scope>NUCLEOTIDE SEQUENCE [LARGE SCALE GENOMIC DNA]</scope>
    <source>
        <strain evidence="3 4">NCTC12229</strain>
    </source>
</reference>
<dbReference type="RefSeq" id="WP_115135126.1">
    <property type="nucleotide sequence ID" value="NZ_UGRS01000003.1"/>
</dbReference>
<feature type="signal peptide" evidence="2">
    <location>
        <begin position="1"/>
        <end position="17"/>
    </location>
</feature>
<keyword evidence="1" id="KW-0175">Coiled coil</keyword>
<evidence type="ECO:0000256" key="2">
    <source>
        <dbReference type="SAM" id="SignalP"/>
    </source>
</evidence>
<protein>
    <recommendedName>
        <fullName evidence="5">Lipoprotein</fullName>
    </recommendedName>
</protein>
<evidence type="ECO:0000313" key="4">
    <source>
        <dbReference type="Proteomes" id="UP000254055"/>
    </source>
</evidence>
<evidence type="ECO:0008006" key="5">
    <source>
        <dbReference type="Google" id="ProtNLM"/>
    </source>
</evidence>
<feature type="chain" id="PRO_5016722627" description="Lipoprotein" evidence="2">
    <location>
        <begin position="18"/>
        <end position="197"/>
    </location>
</feature>
<gene>
    <name evidence="3" type="ORF">NCTC12229_02314</name>
</gene>
<evidence type="ECO:0000256" key="1">
    <source>
        <dbReference type="SAM" id="Coils"/>
    </source>
</evidence>
<organism evidence="3 4">
    <name type="scientific">Neisseria zoodegmatis</name>
    <dbReference type="NCBI Taxonomy" id="326523"/>
    <lineage>
        <taxon>Bacteria</taxon>
        <taxon>Pseudomonadati</taxon>
        <taxon>Pseudomonadota</taxon>
        <taxon>Betaproteobacteria</taxon>
        <taxon>Neisseriales</taxon>
        <taxon>Neisseriaceae</taxon>
        <taxon>Neisseria</taxon>
    </lineage>
</organism>
<dbReference type="PROSITE" id="PS51257">
    <property type="entry name" value="PROKAR_LIPOPROTEIN"/>
    <property type="match status" value="1"/>
</dbReference>
<dbReference type="AlphaFoldDB" id="A0A378X5J7"/>
<sequence length="197" mass="22713">MRYLSVILGLLAALLLAACGNKHDKFVGYWQLEGDRDQVGIITKIDSNTYTLIGLYEIKKGMQGNVLTKMENGDFELPNNKARIVMSEDGKTFRVGSQIWRRITEQQAEEAWKRIEAALAQAKKDREACQSLLNEYKQQRQKLTTIIDTGNTLDYFKRKEEQDKKKDALYKQYRQKASKITDCADTFYFNHGFGILP</sequence>
<dbReference type="EMBL" id="UGRS01000003">
    <property type="protein sequence ID" value="SUA48890.1"/>
    <property type="molecule type" value="Genomic_DNA"/>
</dbReference>
<keyword evidence="2" id="KW-0732">Signal</keyword>
<dbReference type="OrthoDB" id="9999399at2"/>